<dbReference type="AlphaFoldDB" id="A0AAN6QQ65"/>
<gene>
    <name evidence="1" type="ORF">N656DRAFT_781718</name>
</gene>
<proteinExistence type="predicted"/>
<organism evidence="1 2">
    <name type="scientific">Canariomyces notabilis</name>
    <dbReference type="NCBI Taxonomy" id="2074819"/>
    <lineage>
        <taxon>Eukaryota</taxon>
        <taxon>Fungi</taxon>
        <taxon>Dikarya</taxon>
        <taxon>Ascomycota</taxon>
        <taxon>Pezizomycotina</taxon>
        <taxon>Sordariomycetes</taxon>
        <taxon>Sordariomycetidae</taxon>
        <taxon>Sordariales</taxon>
        <taxon>Chaetomiaceae</taxon>
        <taxon>Canariomyces</taxon>
    </lineage>
</organism>
<name>A0AAN6QQ65_9PEZI</name>
<keyword evidence="2" id="KW-1185">Reference proteome</keyword>
<evidence type="ECO:0000313" key="2">
    <source>
        <dbReference type="Proteomes" id="UP001302812"/>
    </source>
</evidence>
<protein>
    <submittedName>
        <fullName evidence="1">Uncharacterized protein</fullName>
    </submittedName>
</protein>
<dbReference type="EMBL" id="MU853350">
    <property type="protein sequence ID" value="KAK4110506.1"/>
    <property type="molecule type" value="Genomic_DNA"/>
</dbReference>
<evidence type="ECO:0000313" key="1">
    <source>
        <dbReference type="EMBL" id="KAK4110506.1"/>
    </source>
</evidence>
<dbReference type="Proteomes" id="UP001302812">
    <property type="component" value="Unassembled WGS sequence"/>
</dbReference>
<dbReference type="GeneID" id="89939762"/>
<comment type="caution">
    <text evidence="1">The sequence shown here is derived from an EMBL/GenBank/DDBJ whole genome shotgun (WGS) entry which is preliminary data.</text>
</comment>
<dbReference type="RefSeq" id="XP_064668076.1">
    <property type="nucleotide sequence ID" value="XM_064815637.1"/>
</dbReference>
<reference evidence="1" key="2">
    <citation type="submission" date="2023-05" db="EMBL/GenBank/DDBJ databases">
        <authorList>
            <consortium name="Lawrence Berkeley National Laboratory"/>
            <person name="Steindorff A."/>
            <person name="Hensen N."/>
            <person name="Bonometti L."/>
            <person name="Westerberg I."/>
            <person name="Brannstrom I.O."/>
            <person name="Guillou S."/>
            <person name="Cros-Aarteil S."/>
            <person name="Calhoun S."/>
            <person name="Haridas S."/>
            <person name="Kuo A."/>
            <person name="Mondo S."/>
            <person name="Pangilinan J."/>
            <person name="Riley R."/>
            <person name="Labutti K."/>
            <person name="Andreopoulos B."/>
            <person name="Lipzen A."/>
            <person name="Chen C."/>
            <person name="Yanf M."/>
            <person name="Daum C."/>
            <person name="Ng V."/>
            <person name="Clum A."/>
            <person name="Ohm R."/>
            <person name="Martin F."/>
            <person name="Silar P."/>
            <person name="Natvig D."/>
            <person name="Lalanne C."/>
            <person name="Gautier V."/>
            <person name="Ament-Velasquez S.L."/>
            <person name="Kruys A."/>
            <person name="Hutchinson M.I."/>
            <person name="Powell A.J."/>
            <person name="Barry K."/>
            <person name="Miller A.N."/>
            <person name="Grigoriev I.V."/>
            <person name="Debuchy R."/>
            <person name="Gladieux P."/>
            <person name="Thoren M.H."/>
            <person name="Johannesson H."/>
        </authorList>
    </citation>
    <scope>NUCLEOTIDE SEQUENCE</scope>
    <source>
        <strain evidence="1">CBS 508.74</strain>
    </source>
</reference>
<reference evidence="1" key="1">
    <citation type="journal article" date="2023" name="Mol. Phylogenet. Evol.">
        <title>Genome-scale phylogeny and comparative genomics of the fungal order Sordariales.</title>
        <authorList>
            <person name="Hensen N."/>
            <person name="Bonometti L."/>
            <person name="Westerberg I."/>
            <person name="Brannstrom I.O."/>
            <person name="Guillou S."/>
            <person name="Cros-Aarteil S."/>
            <person name="Calhoun S."/>
            <person name="Haridas S."/>
            <person name="Kuo A."/>
            <person name="Mondo S."/>
            <person name="Pangilinan J."/>
            <person name="Riley R."/>
            <person name="LaButti K."/>
            <person name="Andreopoulos B."/>
            <person name="Lipzen A."/>
            <person name="Chen C."/>
            <person name="Yan M."/>
            <person name="Daum C."/>
            <person name="Ng V."/>
            <person name="Clum A."/>
            <person name="Steindorff A."/>
            <person name="Ohm R.A."/>
            <person name="Martin F."/>
            <person name="Silar P."/>
            <person name="Natvig D.O."/>
            <person name="Lalanne C."/>
            <person name="Gautier V."/>
            <person name="Ament-Velasquez S.L."/>
            <person name="Kruys A."/>
            <person name="Hutchinson M.I."/>
            <person name="Powell A.J."/>
            <person name="Barry K."/>
            <person name="Miller A.N."/>
            <person name="Grigoriev I.V."/>
            <person name="Debuchy R."/>
            <person name="Gladieux P."/>
            <person name="Hiltunen Thoren M."/>
            <person name="Johannesson H."/>
        </authorList>
    </citation>
    <scope>NUCLEOTIDE SEQUENCE</scope>
    <source>
        <strain evidence="1">CBS 508.74</strain>
    </source>
</reference>
<accession>A0AAN6QQ65</accession>
<sequence>MCAHAARNGLRLHTGIMSLSRSERPMVSLLPCGGLWATKASIAGTVGVVSVCEDTQRSVQRFGTQPNLGLGQVAVLDWPSAIHLFDTLGIDVLSP</sequence>